<sequence>MLNDKTVPVALLRMHFHDCFVRG</sequence>
<dbReference type="Proteomes" id="UP001371456">
    <property type="component" value="Unassembled WGS sequence"/>
</dbReference>
<evidence type="ECO:0000313" key="2">
    <source>
        <dbReference type="Proteomes" id="UP001371456"/>
    </source>
</evidence>
<protein>
    <recommendedName>
        <fullName evidence="3">Peroxidase</fullName>
    </recommendedName>
</protein>
<comment type="caution">
    <text evidence="1">The sequence shown here is derived from an EMBL/GenBank/DDBJ whole genome shotgun (WGS) entry which is preliminary data.</text>
</comment>
<accession>A0AAN8U5E8</accession>
<dbReference type="GO" id="GO:0020037">
    <property type="term" value="F:heme binding"/>
    <property type="evidence" value="ECO:0007669"/>
    <property type="project" value="InterPro"/>
</dbReference>
<dbReference type="GO" id="GO:0006979">
    <property type="term" value="P:response to oxidative stress"/>
    <property type="evidence" value="ECO:0007669"/>
    <property type="project" value="InterPro"/>
</dbReference>
<name>A0AAN8U5E8_SOLBU</name>
<dbReference type="Gene3D" id="1.10.520.10">
    <property type="match status" value="1"/>
</dbReference>
<dbReference type="InterPro" id="IPR010255">
    <property type="entry name" value="Haem_peroxidase_sf"/>
</dbReference>
<reference evidence="1 2" key="1">
    <citation type="submission" date="2024-02" db="EMBL/GenBank/DDBJ databases">
        <title>de novo genome assembly of Solanum bulbocastanum strain 11H21.</title>
        <authorList>
            <person name="Hosaka A.J."/>
        </authorList>
    </citation>
    <scope>NUCLEOTIDE SEQUENCE [LARGE SCALE GENOMIC DNA]</scope>
    <source>
        <tissue evidence="1">Young leaves</tissue>
    </source>
</reference>
<dbReference type="GO" id="GO:0004601">
    <property type="term" value="F:peroxidase activity"/>
    <property type="evidence" value="ECO:0007669"/>
    <property type="project" value="InterPro"/>
</dbReference>
<dbReference type="SUPFAM" id="SSF48113">
    <property type="entry name" value="Heme-dependent peroxidases"/>
    <property type="match status" value="1"/>
</dbReference>
<evidence type="ECO:0000313" key="1">
    <source>
        <dbReference type="EMBL" id="KAK6796506.1"/>
    </source>
</evidence>
<organism evidence="1 2">
    <name type="scientific">Solanum bulbocastanum</name>
    <name type="common">Wild potato</name>
    <dbReference type="NCBI Taxonomy" id="147425"/>
    <lineage>
        <taxon>Eukaryota</taxon>
        <taxon>Viridiplantae</taxon>
        <taxon>Streptophyta</taxon>
        <taxon>Embryophyta</taxon>
        <taxon>Tracheophyta</taxon>
        <taxon>Spermatophyta</taxon>
        <taxon>Magnoliopsida</taxon>
        <taxon>eudicotyledons</taxon>
        <taxon>Gunneridae</taxon>
        <taxon>Pentapetalae</taxon>
        <taxon>asterids</taxon>
        <taxon>lamiids</taxon>
        <taxon>Solanales</taxon>
        <taxon>Solanaceae</taxon>
        <taxon>Solanoideae</taxon>
        <taxon>Solaneae</taxon>
        <taxon>Solanum</taxon>
    </lineage>
</organism>
<proteinExistence type="predicted"/>
<keyword evidence="2" id="KW-1185">Reference proteome</keyword>
<dbReference type="AlphaFoldDB" id="A0AAN8U5E8"/>
<gene>
    <name evidence="1" type="ORF">RDI58_004207</name>
</gene>
<evidence type="ECO:0008006" key="3">
    <source>
        <dbReference type="Google" id="ProtNLM"/>
    </source>
</evidence>
<dbReference type="EMBL" id="JBANQN010000002">
    <property type="protein sequence ID" value="KAK6796506.1"/>
    <property type="molecule type" value="Genomic_DNA"/>
</dbReference>